<feature type="binding site" evidence="13">
    <location>
        <position position="221"/>
    </location>
    <ligand>
        <name>Zn(2+)</name>
        <dbReference type="ChEBI" id="CHEBI:29105"/>
        <label>1</label>
    </ligand>
</feature>
<proteinExistence type="inferred from homology"/>
<feature type="binding site" evidence="13">
    <location>
        <position position="293"/>
    </location>
    <ligand>
        <name>Zn(2+)</name>
        <dbReference type="ChEBI" id="CHEBI:29105"/>
        <label>1</label>
    </ligand>
</feature>
<gene>
    <name evidence="17" type="ORF">RI129_007513</name>
</gene>
<dbReference type="CDD" id="cd00842">
    <property type="entry name" value="MPP_ASMase"/>
    <property type="match status" value="1"/>
</dbReference>
<evidence type="ECO:0000313" key="17">
    <source>
        <dbReference type="EMBL" id="KAK5643668.1"/>
    </source>
</evidence>
<dbReference type="GO" id="GO:0005764">
    <property type="term" value="C:lysosome"/>
    <property type="evidence" value="ECO:0007669"/>
    <property type="project" value="TreeGrafter"/>
</dbReference>
<organism evidence="17 18">
    <name type="scientific">Pyrocoelia pectoralis</name>
    <dbReference type="NCBI Taxonomy" id="417401"/>
    <lineage>
        <taxon>Eukaryota</taxon>
        <taxon>Metazoa</taxon>
        <taxon>Ecdysozoa</taxon>
        <taxon>Arthropoda</taxon>
        <taxon>Hexapoda</taxon>
        <taxon>Insecta</taxon>
        <taxon>Pterygota</taxon>
        <taxon>Neoptera</taxon>
        <taxon>Endopterygota</taxon>
        <taxon>Coleoptera</taxon>
        <taxon>Polyphaga</taxon>
        <taxon>Elateriformia</taxon>
        <taxon>Elateroidea</taxon>
        <taxon>Lampyridae</taxon>
        <taxon>Lampyrinae</taxon>
        <taxon>Pyrocoelia</taxon>
    </lineage>
</organism>
<evidence type="ECO:0000259" key="16">
    <source>
        <dbReference type="PROSITE" id="PS50015"/>
    </source>
</evidence>
<evidence type="ECO:0000256" key="2">
    <source>
        <dbReference type="ARBA" id="ARBA00008234"/>
    </source>
</evidence>
<dbReference type="SUPFAM" id="SSF47862">
    <property type="entry name" value="Saposin"/>
    <property type="match status" value="1"/>
</dbReference>
<feature type="binding site" evidence="13">
    <location>
        <position position="219"/>
    </location>
    <ligand>
        <name>Zn(2+)</name>
        <dbReference type="ChEBI" id="CHEBI:29105"/>
        <label>1</label>
    </ligand>
</feature>
<dbReference type="InterPro" id="IPR029052">
    <property type="entry name" value="Metallo-depent_PP-like"/>
</dbReference>
<dbReference type="InterPro" id="IPR011160">
    <property type="entry name" value="Sphingomy_PDE"/>
</dbReference>
<protein>
    <recommendedName>
        <fullName evidence="12">Sphingomyelin phosphodiesterase</fullName>
        <ecNumber evidence="12">3.1.4.12</ecNumber>
    </recommendedName>
</protein>
<keyword evidence="3" id="KW-0964">Secreted</keyword>
<dbReference type="Gene3D" id="1.10.225.10">
    <property type="entry name" value="Saposin-like"/>
    <property type="match status" value="1"/>
</dbReference>
<dbReference type="FunFam" id="3.60.21.10:FF:000077">
    <property type="entry name" value="Sphingomyelin phosphodiesterase"/>
    <property type="match status" value="1"/>
</dbReference>
<evidence type="ECO:0000256" key="3">
    <source>
        <dbReference type="ARBA" id="ARBA00022525"/>
    </source>
</evidence>
<feature type="binding site" evidence="13">
    <location>
        <position position="293"/>
    </location>
    <ligand>
        <name>Zn(2+)</name>
        <dbReference type="ChEBI" id="CHEBI:29105"/>
        <label>2</label>
    </ligand>
</feature>
<keyword evidence="18" id="KW-1185">Reference proteome</keyword>
<evidence type="ECO:0000256" key="11">
    <source>
        <dbReference type="ARBA" id="ARBA00047268"/>
    </source>
</evidence>
<evidence type="ECO:0000256" key="8">
    <source>
        <dbReference type="ARBA" id="ARBA00023157"/>
    </source>
</evidence>
<dbReference type="GO" id="GO:0046872">
    <property type="term" value="F:metal ion binding"/>
    <property type="evidence" value="ECO:0007669"/>
    <property type="project" value="UniProtKB-KW"/>
</dbReference>
<feature type="disulfide bond" evidence="14">
    <location>
        <begin position="234"/>
        <end position="239"/>
    </location>
</feature>
<evidence type="ECO:0000256" key="1">
    <source>
        <dbReference type="ARBA" id="ARBA00004613"/>
    </source>
</evidence>
<comment type="similarity">
    <text evidence="2 12">Belongs to the acid sphingomyelinase family.</text>
</comment>
<keyword evidence="5 15" id="KW-0732">Signal</keyword>
<feature type="disulfide bond" evidence="14">
    <location>
        <begin position="100"/>
        <end position="176"/>
    </location>
</feature>
<dbReference type="Pfam" id="PF00149">
    <property type="entry name" value="Metallophos"/>
    <property type="match status" value="1"/>
</dbReference>
<dbReference type="SUPFAM" id="SSF56300">
    <property type="entry name" value="Metallo-dependent phosphatases"/>
    <property type="match status" value="1"/>
</dbReference>
<feature type="disulfide bond" evidence="14">
    <location>
        <begin position="103"/>
        <end position="168"/>
    </location>
</feature>
<dbReference type="PANTHER" id="PTHR10340:SF34">
    <property type="entry name" value="SPHINGOMYELIN PHOSPHODIESTERASE"/>
    <property type="match status" value="1"/>
</dbReference>
<dbReference type="AlphaFoldDB" id="A0AAN7VE78"/>
<feature type="disulfide bond" evidence="14">
    <location>
        <begin position="401"/>
        <end position="449"/>
    </location>
</feature>
<dbReference type="GO" id="GO:0016798">
    <property type="term" value="F:hydrolase activity, acting on glycosyl bonds"/>
    <property type="evidence" value="ECO:0007669"/>
    <property type="project" value="UniProtKB-KW"/>
</dbReference>
<feature type="disulfide bond" evidence="14">
    <location>
        <begin position="240"/>
        <end position="264"/>
    </location>
</feature>
<feature type="binding site" evidence="13">
    <location>
        <position position="477"/>
    </location>
    <ligand>
        <name>Zn(2+)</name>
        <dbReference type="ChEBI" id="CHEBI:29105"/>
        <label>1</label>
    </ligand>
</feature>
<feature type="binding site" evidence="13">
    <location>
        <position position="475"/>
    </location>
    <ligand>
        <name>Zn(2+)</name>
        <dbReference type="ChEBI" id="CHEBI:29105"/>
        <label>2</label>
    </ligand>
</feature>
<keyword evidence="7 13" id="KW-0862">Zinc</keyword>
<dbReference type="GO" id="GO:0006685">
    <property type="term" value="P:sphingomyelin catabolic process"/>
    <property type="evidence" value="ECO:0007669"/>
    <property type="project" value="UniProtKB-UniRule"/>
</dbReference>
<dbReference type="InterPro" id="IPR008139">
    <property type="entry name" value="SaposinB_dom"/>
</dbReference>
<dbReference type="PANTHER" id="PTHR10340">
    <property type="entry name" value="SPHINGOMYELIN PHOSPHODIESTERASE"/>
    <property type="match status" value="1"/>
</dbReference>
<evidence type="ECO:0000256" key="9">
    <source>
        <dbReference type="ARBA" id="ARBA00023180"/>
    </source>
</evidence>
<keyword evidence="8 14" id="KW-1015">Disulfide bond</keyword>
<comment type="caution">
    <text evidence="17">The sequence shown here is derived from an EMBL/GenBank/DDBJ whole genome shotgun (WGS) entry which is preliminary data.</text>
</comment>
<evidence type="ECO:0000256" key="13">
    <source>
        <dbReference type="PIRSR" id="PIRSR000948-1"/>
    </source>
</evidence>
<dbReference type="GO" id="GO:0005615">
    <property type="term" value="C:extracellular space"/>
    <property type="evidence" value="ECO:0007669"/>
    <property type="project" value="TreeGrafter"/>
</dbReference>
<keyword evidence="4 13" id="KW-0479">Metal-binding</keyword>
<evidence type="ECO:0000313" key="18">
    <source>
        <dbReference type="Proteomes" id="UP001329430"/>
    </source>
</evidence>
<evidence type="ECO:0000256" key="4">
    <source>
        <dbReference type="ARBA" id="ARBA00022723"/>
    </source>
</evidence>
<keyword evidence="9" id="KW-0325">Glycoprotein</keyword>
<feature type="chain" id="PRO_5043042404" description="Sphingomyelin phosphodiesterase" evidence="15">
    <location>
        <begin position="25"/>
        <end position="636"/>
    </location>
</feature>
<dbReference type="GO" id="GO:0016020">
    <property type="term" value="C:membrane"/>
    <property type="evidence" value="ECO:0007669"/>
    <property type="project" value="GOC"/>
</dbReference>
<feature type="binding site" evidence="13">
    <location>
        <position position="441"/>
    </location>
    <ligand>
        <name>Zn(2+)</name>
        <dbReference type="ChEBI" id="CHEBI:29105"/>
        <label>2</label>
    </ligand>
</feature>
<evidence type="ECO:0000256" key="14">
    <source>
        <dbReference type="PIRSR" id="PIRSR000948-2"/>
    </source>
</evidence>
<reference evidence="17 18" key="1">
    <citation type="journal article" date="2024" name="Insects">
        <title>An Improved Chromosome-Level Genome Assembly of the Firefly Pyrocoelia pectoralis.</title>
        <authorList>
            <person name="Fu X."/>
            <person name="Meyer-Rochow V.B."/>
            <person name="Ballantyne L."/>
            <person name="Zhu X."/>
        </authorList>
    </citation>
    <scope>NUCLEOTIDE SEQUENCE [LARGE SCALE GENOMIC DNA]</scope>
    <source>
        <strain evidence="17">XCY_ONT2</strain>
    </source>
</reference>
<feature type="disulfide bond" evidence="14">
    <location>
        <begin position="613"/>
        <end position="627"/>
    </location>
</feature>
<dbReference type="Proteomes" id="UP001329430">
    <property type="component" value="Chromosome 5"/>
</dbReference>
<dbReference type="InterPro" id="IPR041805">
    <property type="entry name" value="ASMase/PPN1_MPP"/>
</dbReference>
<sequence length="636" mass="73350">MFFKRGTIFWCAVFAIHFRSETYCNPITSSLYNFNDDWNSKTISNKQPLLNSARKEHRLPPQSHRQEKNIVDPLQLLETKKLIITNNTIVGDSVNKIIPCSVCTLGANLLQTAVRKGETFESIKLQFVSVCVGFEIQNHEVCTGVFDVFGPEVLAVLNVTEKSPKEICTLLQSEACDEDPNLPYPWTISMSKPRSQLRHSEGHSLQLGKPTLKVLQISDTHLDLDYVEGSNANCDEPLCCRKSSSLKKTNGVVMPAGKWGTYNCDSPKILIENMLQNIAHTHPDIDYIMWTGDLPPHDIWLQTKNLSLKVLVESVKQIQNVFPNSVILPAVGNHEGIPAGNFPPPWNKDKEHSIDWLYKEMNKQWKKWLPESEENSILHGGFYSVLIRPGFRVISLNTNYCNMYSWWLVVNNTDPAKELDWLANQLDQAEVNNEKVHIIGHIPPGSIDCLKTWSHNYNEIINRYQHVIKAQFFGHTHSDEFQVFYDPKNSSRPNNIAYIAPSVTPYSGYNPAYRIYYIDGEHADSTWEVIDHETWIMDLDKANSNLNKKPEWLKFYSAREAFDMPNLGPLEWHRLIYRMVIEPKVFDTFYKFYHRDSPVNQIISNKEKLYMLCDLKSGKSQTRRKICRDLELMIHD</sequence>
<evidence type="ECO:0000256" key="15">
    <source>
        <dbReference type="SAM" id="SignalP"/>
    </source>
</evidence>
<comment type="subcellular location">
    <subcellularLocation>
        <location evidence="1">Secreted</location>
    </subcellularLocation>
</comment>
<comment type="cofactor">
    <cofactor evidence="13">
        <name>Zn(2+)</name>
        <dbReference type="ChEBI" id="CHEBI:29105"/>
    </cofactor>
    <text evidence="13">Binds 2 Zn(2+) ions per subunit.</text>
</comment>
<feature type="binding site" evidence="13">
    <location>
        <position position="333"/>
    </location>
    <ligand>
        <name>Zn(2+)</name>
        <dbReference type="ChEBI" id="CHEBI:29105"/>
        <label>2</label>
    </ligand>
</feature>
<feature type="domain" description="Saposin B-type" evidence="16">
    <location>
        <begin position="96"/>
        <end position="180"/>
    </location>
</feature>
<dbReference type="EMBL" id="JAVRBK010000005">
    <property type="protein sequence ID" value="KAK5643668.1"/>
    <property type="molecule type" value="Genomic_DNA"/>
</dbReference>
<dbReference type="InterPro" id="IPR004843">
    <property type="entry name" value="Calcineurin-like_PHP"/>
</dbReference>
<evidence type="ECO:0000256" key="10">
    <source>
        <dbReference type="ARBA" id="ARBA00023295"/>
    </source>
</evidence>
<keyword evidence="6 12" id="KW-0378">Hydrolase</keyword>
<feature type="disulfide bond" evidence="14">
    <location>
        <begin position="131"/>
        <end position="142"/>
    </location>
</feature>
<comment type="catalytic activity">
    <reaction evidence="11">
        <text>a sphingomyelin + H2O = phosphocholine + an N-acylsphing-4-enine + H(+)</text>
        <dbReference type="Rhea" id="RHEA:19253"/>
        <dbReference type="ChEBI" id="CHEBI:15377"/>
        <dbReference type="ChEBI" id="CHEBI:15378"/>
        <dbReference type="ChEBI" id="CHEBI:17636"/>
        <dbReference type="ChEBI" id="CHEBI:52639"/>
        <dbReference type="ChEBI" id="CHEBI:295975"/>
        <dbReference type="EC" id="3.1.4.12"/>
    </reaction>
    <physiologicalReaction direction="left-to-right" evidence="11">
        <dbReference type="Rhea" id="RHEA:19254"/>
    </physiologicalReaction>
</comment>
<dbReference type="Gene3D" id="3.60.21.10">
    <property type="match status" value="1"/>
</dbReference>
<feature type="signal peptide" evidence="15">
    <location>
        <begin position="1"/>
        <end position="24"/>
    </location>
</feature>
<keyword evidence="10 12" id="KW-0326">Glycosidase</keyword>
<evidence type="ECO:0000256" key="7">
    <source>
        <dbReference type="ARBA" id="ARBA00022833"/>
    </source>
</evidence>
<accession>A0AAN7VE78</accession>
<dbReference type="PROSITE" id="PS50015">
    <property type="entry name" value="SAP_B"/>
    <property type="match status" value="1"/>
</dbReference>
<comment type="function">
    <text evidence="12">Converts sphingomyelin to ceramide.</text>
</comment>
<dbReference type="InterPro" id="IPR011001">
    <property type="entry name" value="Saposin-like"/>
</dbReference>
<dbReference type="EC" id="3.1.4.12" evidence="12"/>
<dbReference type="GO" id="GO:0061750">
    <property type="term" value="F:acid sphingomyelin phosphodiesterase activity"/>
    <property type="evidence" value="ECO:0007669"/>
    <property type="project" value="TreeGrafter"/>
</dbReference>
<name>A0AAN7VE78_9COLE</name>
<dbReference type="PIRSF" id="PIRSF000948">
    <property type="entry name" value="Sphingomy_PDE"/>
    <property type="match status" value="1"/>
</dbReference>
<evidence type="ECO:0000256" key="5">
    <source>
        <dbReference type="ARBA" id="ARBA00022729"/>
    </source>
</evidence>
<dbReference type="GO" id="GO:0046513">
    <property type="term" value="P:ceramide biosynthetic process"/>
    <property type="evidence" value="ECO:0007669"/>
    <property type="project" value="TreeGrafter"/>
</dbReference>
<evidence type="ECO:0000256" key="12">
    <source>
        <dbReference type="PIRNR" id="PIRNR000948"/>
    </source>
</evidence>
<evidence type="ECO:0000256" key="6">
    <source>
        <dbReference type="ARBA" id="ARBA00022801"/>
    </source>
</evidence>